<protein>
    <recommendedName>
        <fullName evidence="4">CorA-like Mg2+ transporter protein</fullName>
    </recommendedName>
</protein>
<keyword evidence="3" id="KW-1185">Reference proteome</keyword>
<evidence type="ECO:0000313" key="3">
    <source>
        <dbReference type="Proteomes" id="UP001595956"/>
    </source>
</evidence>
<keyword evidence="1" id="KW-1133">Transmembrane helix</keyword>
<keyword evidence="1" id="KW-0812">Transmembrane</keyword>
<organism evidence="2 3">
    <name type="scientific">Nocardioides caricicola</name>
    <dbReference type="NCBI Taxonomy" id="634770"/>
    <lineage>
        <taxon>Bacteria</taxon>
        <taxon>Bacillati</taxon>
        <taxon>Actinomycetota</taxon>
        <taxon>Actinomycetes</taxon>
        <taxon>Propionibacteriales</taxon>
        <taxon>Nocardioidaceae</taxon>
        <taxon>Nocardioides</taxon>
    </lineage>
</organism>
<dbReference type="RefSeq" id="WP_345170688.1">
    <property type="nucleotide sequence ID" value="NZ_BAABFQ010000001.1"/>
</dbReference>
<reference evidence="3" key="1">
    <citation type="journal article" date="2019" name="Int. J. Syst. Evol. Microbiol.">
        <title>The Global Catalogue of Microorganisms (GCM) 10K type strain sequencing project: providing services to taxonomists for standard genome sequencing and annotation.</title>
        <authorList>
            <consortium name="The Broad Institute Genomics Platform"/>
            <consortium name="The Broad Institute Genome Sequencing Center for Infectious Disease"/>
            <person name="Wu L."/>
            <person name="Ma J."/>
        </authorList>
    </citation>
    <scope>NUCLEOTIDE SEQUENCE [LARGE SCALE GENOMIC DNA]</scope>
    <source>
        <strain evidence="3">KACC 13778</strain>
    </source>
</reference>
<dbReference type="EMBL" id="JBHSMD010000005">
    <property type="protein sequence ID" value="MFC5494713.1"/>
    <property type="molecule type" value="Genomic_DNA"/>
</dbReference>
<evidence type="ECO:0008006" key="4">
    <source>
        <dbReference type="Google" id="ProtNLM"/>
    </source>
</evidence>
<keyword evidence="1" id="KW-0472">Membrane</keyword>
<sequence>MTRIRLLVPGLVDYRERLGAAVQDPGRYDAFWSDAHVPAYAAAAAHVPAAALPPSALEISRTAVRGRFNRYTQIDVDTLERPVDVLVLRLTGEHVELAIPPTIDPTGGTIIELRLYDHGIFTLEAEADVAADVDLDDLRESVVVWGERLGREVHDRYLVPIVAALRAHDRHEEVIAERAAGDDSRDHGRVLWVTRSLLVDPDTPGWRDQAAYWVKDSAGPAEPMAVIPTEAEPHGHLVRWLNYLFVFRPGSTRAVTDAFPDEWTALRLAQYFYAAMENIDVQLTHVLAQSLAPVPSISLSDLRGELEDCSRRAQFISMHLQDVTKYLSRAVRAELAAILEYWEFEAVVVGPVNLKTAACERRLGELAEQRNARSSVFTDTILLGIGITSILGTTVALTEFGRTMAVDPGMAGYDTNQNAVTSWIAAQPADLLLLASVGISILLAVLYTYFRRTQR</sequence>
<evidence type="ECO:0000256" key="1">
    <source>
        <dbReference type="SAM" id="Phobius"/>
    </source>
</evidence>
<name>A0ABW0N4Q3_9ACTN</name>
<comment type="caution">
    <text evidence="2">The sequence shown here is derived from an EMBL/GenBank/DDBJ whole genome shotgun (WGS) entry which is preliminary data.</text>
</comment>
<accession>A0ABW0N4Q3</accession>
<evidence type="ECO:0000313" key="2">
    <source>
        <dbReference type="EMBL" id="MFC5494713.1"/>
    </source>
</evidence>
<feature type="transmembrane region" description="Helical" evidence="1">
    <location>
        <begin position="431"/>
        <end position="450"/>
    </location>
</feature>
<dbReference type="Proteomes" id="UP001595956">
    <property type="component" value="Unassembled WGS sequence"/>
</dbReference>
<proteinExistence type="predicted"/>
<gene>
    <name evidence="2" type="ORF">ACFPKY_16475</name>
</gene>